<dbReference type="EMBL" id="GGEC01073457">
    <property type="protein sequence ID" value="MBX53941.1"/>
    <property type="molecule type" value="Transcribed_RNA"/>
</dbReference>
<reference evidence="1" key="1">
    <citation type="submission" date="2018-02" db="EMBL/GenBank/DDBJ databases">
        <title>Rhizophora mucronata_Transcriptome.</title>
        <authorList>
            <person name="Meera S.P."/>
            <person name="Sreeshan A."/>
            <person name="Augustine A."/>
        </authorList>
    </citation>
    <scope>NUCLEOTIDE SEQUENCE</scope>
    <source>
        <tissue evidence="1">Leaf</tissue>
    </source>
</reference>
<protein>
    <submittedName>
        <fullName evidence="1">Uncharacterized protein</fullName>
    </submittedName>
</protein>
<name>A0A2P2PH08_RHIMU</name>
<dbReference type="AlphaFoldDB" id="A0A2P2PH08"/>
<sequence length="26" mass="3395">MLVRVIRNFYCFWGLFPRRQFFQTRL</sequence>
<proteinExistence type="predicted"/>
<accession>A0A2P2PH08</accession>
<organism evidence="1">
    <name type="scientific">Rhizophora mucronata</name>
    <name type="common">Asiatic mangrove</name>
    <dbReference type="NCBI Taxonomy" id="61149"/>
    <lineage>
        <taxon>Eukaryota</taxon>
        <taxon>Viridiplantae</taxon>
        <taxon>Streptophyta</taxon>
        <taxon>Embryophyta</taxon>
        <taxon>Tracheophyta</taxon>
        <taxon>Spermatophyta</taxon>
        <taxon>Magnoliopsida</taxon>
        <taxon>eudicotyledons</taxon>
        <taxon>Gunneridae</taxon>
        <taxon>Pentapetalae</taxon>
        <taxon>rosids</taxon>
        <taxon>fabids</taxon>
        <taxon>Malpighiales</taxon>
        <taxon>Rhizophoraceae</taxon>
        <taxon>Rhizophora</taxon>
    </lineage>
</organism>
<evidence type="ECO:0000313" key="1">
    <source>
        <dbReference type="EMBL" id="MBX53941.1"/>
    </source>
</evidence>